<dbReference type="Gene3D" id="2.40.50.180">
    <property type="entry name" value="CheA-289, Domain 4"/>
    <property type="match status" value="1"/>
</dbReference>
<dbReference type="PANTHER" id="PTHR22617">
    <property type="entry name" value="CHEMOTAXIS SENSOR HISTIDINE KINASE-RELATED"/>
    <property type="match status" value="1"/>
</dbReference>
<organism evidence="2 3">
    <name type="scientific">Pseudomonas fulva</name>
    <dbReference type="NCBI Taxonomy" id="47880"/>
    <lineage>
        <taxon>Bacteria</taxon>
        <taxon>Pseudomonadati</taxon>
        <taxon>Pseudomonadota</taxon>
        <taxon>Gammaproteobacteria</taxon>
        <taxon>Pseudomonadales</taxon>
        <taxon>Pseudomonadaceae</taxon>
        <taxon>Pseudomonas</taxon>
    </lineage>
</organism>
<dbReference type="EMBL" id="JXQW01000063">
    <property type="protein sequence ID" value="KIP96314.1"/>
    <property type="molecule type" value="Genomic_DNA"/>
</dbReference>
<reference evidence="2 3" key="1">
    <citation type="submission" date="2014-12" db="EMBL/GenBank/DDBJ databases">
        <title>16Stimator: statistical estimation of ribosomal gene copy numbers from draft genome assemblies.</title>
        <authorList>
            <person name="Perisin M.A."/>
            <person name="Vetter M."/>
            <person name="Gilbert J.A."/>
            <person name="Bergelson J."/>
        </authorList>
    </citation>
    <scope>NUCLEOTIDE SEQUENCE [LARGE SCALE GENOMIC DNA]</scope>
    <source>
        <strain evidence="2 3">MEJ086</strain>
    </source>
</reference>
<protein>
    <submittedName>
        <fullName evidence="2">Chemotaxis protein CheW</fullName>
    </submittedName>
</protein>
<gene>
    <name evidence="2" type="ORF">RU08_21620</name>
</gene>
<dbReference type="InterPro" id="IPR039315">
    <property type="entry name" value="CheW"/>
</dbReference>
<dbReference type="AlphaFoldDB" id="A0A0D0KE04"/>
<dbReference type="InterPro" id="IPR036061">
    <property type="entry name" value="CheW-like_dom_sf"/>
</dbReference>
<dbReference type="SUPFAM" id="SSF50341">
    <property type="entry name" value="CheW-like"/>
    <property type="match status" value="1"/>
</dbReference>
<feature type="domain" description="CheW-like" evidence="1">
    <location>
        <begin position="15"/>
        <end position="159"/>
    </location>
</feature>
<comment type="caution">
    <text evidence="2">The sequence shown here is derived from an EMBL/GenBank/DDBJ whole genome shotgun (WGS) entry which is preliminary data.</text>
</comment>
<dbReference type="SMART" id="SM00260">
    <property type="entry name" value="CheW"/>
    <property type="match status" value="1"/>
</dbReference>
<dbReference type="GO" id="GO:0005829">
    <property type="term" value="C:cytosol"/>
    <property type="evidence" value="ECO:0007669"/>
    <property type="project" value="TreeGrafter"/>
</dbReference>
<dbReference type="GO" id="GO:0007165">
    <property type="term" value="P:signal transduction"/>
    <property type="evidence" value="ECO:0007669"/>
    <property type="project" value="InterPro"/>
</dbReference>
<dbReference type="Proteomes" id="UP000032068">
    <property type="component" value="Unassembled WGS sequence"/>
</dbReference>
<dbReference type="Pfam" id="PF01584">
    <property type="entry name" value="CheW"/>
    <property type="match status" value="1"/>
</dbReference>
<dbReference type="CDD" id="cd00732">
    <property type="entry name" value="CheW"/>
    <property type="match status" value="1"/>
</dbReference>
<evidence type="ECO:0000259" key="1">
    <source>
        <dbReference type="PROSITE" id="PS50851"/>
    </source>
</evidence>
<dbReference type="Gene3D" id="2.30.30.40">
    <property type="entry name" value="SH3 Domains"/>
    <property type="match status" value="1"/>
</dbReference>
<proteinExistence type="predicted"/>
<dbReference type="RefSeq" id="WP_042555927.1">
    <property type="nucleotide sequence ID" value="NZ_JXQW01000063.1"/>
</dbReference>
<accession>A0A0D0KE04</accession>
<dbReference type="GO" id="GO:0006935">
    <property type="term" value="P:chemotaxis"/>
    <property type="evidence" value="ECO:0007669"/>
    <property type="project" value="InterPro"/>
</dbReference>
<sequence length="175" mass="18996">MSSDTRLLDDATAVSGQYLTFTLAQELFAVEIRAVREIIEYGRLTTVPMMPPSILGVINLRGAVVPVMDLGQRFGGRATAIGPRTCIVILEILNQTSTQVIGMVVDAVNEVRELSAEQIEPTPSFGGSIRTDFIRGMGKLDERLVVMLDISRIISAQELVALDQAERHGLDGARA</sequence>
<dbReference type="PROSITE" id="PS50851">
    <property type="entry name" value="CHEW"/>
    <property type="match status" value="1"/>
</dbReference>
<evidence type="ECO:0000313" key="3">
    <source>
        <dbReference type="Proteomes" id="UP000032068"/>
    </source>
</evidence>
<evidence type="ECO:0000313" key="2">
    <source>
        <dbReference type="EMBL" id="KIP96314.1"/>
    </source>
</evidence>
<dbReference type="PANTHER" id="PTHR22617:SF41">
    <property type="entry name" value="CHEMOTAXIS SIGNAL TRANSDUCTION SYSTEM ADAPTOR PROTEIN CHEW"/>
    <property type="match status" value="1"/>
</dbReference>
<dbReference type="InterPro" id="IPR002545">
    <property type="entry name" value="CheW-lke_dom"/>
</dbReference>
<name>A0A0D0KE04_9PSED</name>
<dbReference type="OrthoDB" id="9790406at2"/>